<sequence>MADTIKEVNGILVTNTDISPPADWTNNYEDMGGDLQWGDFGDVTELCKGHGLDGTVQPLFAMRSYTGEAISIFEISGNHYLYNAIEGSLYQINGPSDLQTIVNTIDDLDQGMSGLDIEAL</sequence>
<keyword evidence="2" id="KW-1185">Reference proteome</keyword>
<dbReference type="Proteomes" id="UP001152024">
    <property type="component" value="Unassembled WGS sequence"/>
</dbReference>
<protein>
    <submittedName>
        <fullName evidence="1">Uncharacterized protein</fullName>
    </submittedName>
</protein>
<evidence type="ECO:0000313" key="2">
    <source>
        <dbReference type="Proteomes" id="UP001152024"/>
    </source>
</evidence>
<organism evidence="1 2">
    <name type="scientific">Fusarium equiseti</name>
    <name type="common">Fusarium scirpi</name>
    <dbReference type="NCBI Taxonomy" id="61235"/>
    <lineage>
        <taxon>Eukaryota</taxon>
        <taxon>Fungi</taxon>
        <taxon>Dikarya</taxon>
        <taxon>Ascomycota</taxon>
        <taxon>Pezizomycotina</taxon>
        <taxon>Sordariomycetes</taxon>
        <taxon>Hypocreomycetidae</taxon>
        <taxon>Hypocreales</taxon>
        <taxon>Nectriaceae</taxon>
        <taxon>Fusarium</taxon>
        <taxon>Fusarium incarnatum-equiseti species complex</taxon>
    </lineage>
</organism>
<accession>A0ABQ8QZJ7</accession>
<name>A0ABQ8QZJ7_FUSEQ</name>
<comment type="caution">
    <text evidence="1">The sequence shown here is derived from an EMBL/GenBank/DDBJ whole genome shotgun (WGS) entry which is preliminary data.</text>
</comment>
<reference evidence="1" key="1">
    <citation type="submission" date="2022-09" db="EMBL/GenBank/DDBJ databases">
        <title>Fusarium specimens isolated from Avocado Roots.</title>
        <authorList>
            <person name="Stajich J."/>
            <person name="Roper C."/>
            <person name="Heimlech-Rivalta G."/>
        </authorList>
    </citation>
    <scope>NUCLEOTIDE SEQUENCE</scope>
    <source>
        <strain evidence="1">CF00095</strain>
    </source>
</reference>
<proteinExistence type="predicted"/>
<gene>
    <name evidence="1" type="ORF">NW768_010697</name>
</gene>
<evidence type="ECO:0000313" key="1">
    <source>
        <dbReference type="EMBL" id="KAJ4118954.1"/>
    </source>
</evidence>
<dbReference type="EMBL" id="JAOQBH010000022">
    <property type="protein sequence ID" value="KAJ4118954.1"/>
    <property type="molecule type" value="Genomic_DNA"/>
</dbReference>